<evidence type="ECO:0000313" key="2">
    <source>
        <dbReference type="EMBL" id="RMB57851.1"/>
    </source>
</evidence>
<dbReference type="EMBL" id="REFW01000005">
    <property type="protein sequence ID" value="RMB57851.1"/>
    <property type="molecule type" value="Genomic_DNA"/>
</dbReference>
<evidence type="ECO:0000313" key="3">
    <source>
        <dbReference type="Proteomes" id="UP000275256"/>
    </source>
</evidence>
<dbReference type="AlphaFoldDB" id="A0A3M0FYR3"/>
<dbReference type="Proteomes" id="UP000275256">
    <property type="component" value="Unassembled WGS sequence"/>
</dbReference>
<sequence>MDTPSNLTEFPEATPRMAKVYQQLHMLAIGGRAADEIFGAGEIIPRPWDLTSIHDPDLRFDTWKWLEAFVYWFNTQHTWYSQDQIPPCWPEHPHLVRDISTLADQRRTAGDAPTSTLLDEWHRYTIPNFLERTHTARQGCENSHTPWPGQPAHTRHINQGNTTKRNDTLLADVNTLPRCNARGLRALRP</sequence>
<reference evidence="2 3" key="1">
    <citation type="submission" date="2018-10" db="EMBL/GenBank/DDBJ databases">
        <title>Tessaracoccus antarcticuss sp. nov., isolated from sediment.</title>
        <authorList>
            <person name="Zhou L.Y."/>
            <person name="Du Z.J."/>
        </authorList>
    </citation>
    <scope>NUCLEOTIDE SEQUENCE [LARGE SCALE GENOMIC DNA]</scope>
    <source>
        <strain evidence="2 3">JDX10</strain>
    </source>
</reference>
<evidence type="ECO:0000256" key="1">
    <source>
        <dbReference type="SAM" id="MobiDB-lite"/>
    </source>
</evidence>
<protein>
    <submittedName>
        <fullName evidence="2">Uncharacterized protein</fullName>
    </submittedName>
</protein>
<name>A0A3M0FYR3_9ACTN</name>
<proteinExistence type="predicted"/>
<gene>
    <name evidence="2" type="ORF">EAX62_15470</name>
</gene>
<keyword evidence="3" id="KW-1185">Reference proteome</keyword>
<comment type="caution">
    <text evidence="2">The sequence shown here is derived from an EMBL/GenBank/DDBJ whole genome shotgun (WGS) entry which is preliminary data.</text>
</comment>
<feature type="region of interest" description="Disordered" evidence="1">
    <location>
        <begin position="137"/>
        <end position="169"/>
    </location>
</feature>
<organism evidence="2 3">
    <name type="scientific">Tessaracoccus antarcticus</name>
    <dbReference type="NCBI Taxonomy" id="2479848"/>
    <lineage>
        <taxon>Bacteria</taxon>
        <taxon>Bacillati</taxon>
        <taxon>Actinomycetota</taxon>
        <taxon>Actinomycetes</taxon>
        <taxon>Propionibacteriales</taxon>
        <taxon>Propionibacteriaceae</taxon>
        <taxon>Tessaracoccus</taxon>
    </lineage>
</organism>
<accession>A0A3M0FYR3</accession>
<dbReference type="RefSeq" id="WP_121902630.1">
    <property type="nucleotide sequence ID" value="NZ_REFW01000005.1"/>
</dbReference>
<dbReference type="OrthoDB" id="4139717at2"/>